<evidence type="ECO:0000256" key="5">
    <source>
        <dbReference type="SAM" id="Phobius"/>
    </source>
</evidence>
<accession>A0ABX7M3P7</accession>
<keyword evidence="4 5" id="KW-0472">Membrane</keyword>
<feature type="domain" description="RDD" evidence="6">
    <location>
        <begin position="21"/>
        <end position="142"/>
    </location>
</feature>
<reference evidence="7 8" key="1">
    <citation type="submission" date="2021-02" db="EMBL/GenBank/DDBJ databases">
        <title>Niveibacterium changnyeongensis HC41.</title>
        <authorList>
            <person name="Kang M."/>
        </authorList>
    </citation>
    <scope>NUCLEOTIDE SEQUENCE [LARGE SCALE GENOMIC DNA]</scope>
    <source>
        <strain evidence="7 8">HC41</strain>
    </source>
</reference>
<evidence type="ECO:0000256" key="3">
    <source>
        <dbReference type="ARBA" id="ARBA00022989"/>
    </source>
</evidence>
<dbReference type="Proteomes" id="UP000663570">
    <property type="component" value="Chromosome"/>
</dbReference>
<evidence type="ECO:0000259" key="6">
    <source>
        <dbReference type="Pfam" id="PF06271"/>
    </source>
</evidence>
<keyword evidence="3 5" id="KW-1133">Transmembrane helix</keyword>
<organism evidence="7 8">
    <name type="scientific">Niveibacterium microcysteis</name>
    <dbReference type="NCBI Taxonomy" id="2811415"/>
    <lineage>
        <taxon>Bacteria</taxon>
        <taxon>Pseudomonadati</taxon>
        <taxon>Pseudomonadota</taxon>
        <taxon>Betaproteobacteria</taxon>
        <taxon>Rhodocyclales</taxon>
        <taxon>Rhodocyclaceae</taxon>
        <taxon>Niveibacterium</taxon>
    </lineage>
</organism>
<evidence type="ECO:0000256" key="4">
    <source>
        <dbReference type="ARBA" id="ARBA00023136"/>
    </source>
</evidence>
<name>A0ABX7M3P7_9RHOO</name>
<feature type="transmembrane region" description="Helical" evidence="5">
    <location>
        <begin position="58"/>
        <end position="78"/>
    </location>
</feature>
<evidence type="ECO:0000256" key="2">
    <source>
        <dbReference type="ARBA" id="ARBA00022692"/>
    </source>
</evidence>
<comment type="subcellular location">
    <subcellularLocation>
        <location evidence="1">Membrane</location>
        <topology evidence="1">Multi-pass membrane protein</topology>
    </subcellularLocation>
</comment>
<evidence type="ECO:0000256" key="1">
    <source>
        <dbReference type="ARBA" id="ARBA00004141"/>
    </source>
</evidence>
<proteinExistence type="predicted"/>
<keyword evidence="2 5" id="KW-0812">Transmembrane</keyword>
<feature type="transmembrane region" description="Helical" evidence="5">
    <location>
        <begin position="110"/>
        <end position="130"/>
    </location>
</feature>
<evidence type="ECO:0000313" key="8">
    <source>
        <dbReference type="Proteomes" id="UP000663570"/>
    </source>
</evidence>
<dbReference type="InterPro" id="IPR010432">
    <property type="entry name" value="RDD"/>
</dbReference>
<sequence length="228" mass="24796">MLDTVREVSTPELIALRLHCAGPVARALAWFVDLAIRFGIYLALAFPLSAFGKAGTGLILVGAFLIEWFYPVLFEVLAGGATPGKRAVGLVVLNADGSPIGWAASMTRNLLRVVDFLPFFYAIGLVSMLATREFRRLGDIVADTVVTYRRAAVALPVAPDAPRWRPHQPMSRTAQRAVLAFAERAPRLSPERAEELAEQAPMLTDDAHGALAVSRLYGLAHYLSGREQ</sequence>
<gene>
    <name evidence="7" type="ORF">JY500_18205</name>
</gene>
<feature type="transmembrane region" description="Helical" evidence="5">
    <location>
        <begin position="27"/>
        <end position="46"/>
    </location>
</feature>
<dbReference type="RefSeq" id="WP_172203263.1">
    <property type="nucleotide sequence ID" value="NZ_CP071060.1"/>
</dbReference>
<keyword evidence="8" id="KW-1185">Reference proteome</keyword>
<evidence type="ECO:0000313" key="7">
    <source>
        <dbReference type="EMBL" id="QSI76374.1"/>
    </source>
</evidence>
<dbReference type="Pfam" id="PF06271">
    <property type="entry name" value="RDD"/>
    <property type="match status" value="1"/>
</dbReference>
<dbReference type="PANTHER" id="PTHR38480:SF1">
    <property type="entry name" value="SLR0254 PROTEIN"/>
    <property type="match status" value="1"/>
</dbReference>
<dbReference type="EMBL" id="CP071060">
    <property type="protein sequence ID" value="QSI76374.1"/>
    <property type="molecule type" value="Genomic_DNA"/>
</dbReference>
<dbReference type="PANTHER" id="PTHR38480">
    <property type="entry name" value="SLR0254 PROTEIN"/>
    <property type="match status" value="1"/>
</dbReference>
<protein>
    <submittedName>
        <fullName evidence="7">RDD family protein</fullName>
    </submittedName>
</protein>